<sequence>MRQANVVTCFLLRRSGGDDEILLLRRSQQVGTYRGRWAGVSGYIEETDPLTQAYTEVEEETGLARDDVQLLRAGEPLEVVDAEADRRWIVHPFLFELREPARIRADWEHTESRWIRPEEIFQYETVPQLAETLMRVYPLRRP</sequence>
<reference evidence="2" key="1">
    <citation type="journal article" date="2014" name="Front. Microbiol.">
        <title>High frequency of phylogenetically diverse reductive dehalogenase-homologous genes in deep subseafloor sedimentary metagenomes.</title>
        <authorList>
            <person name="Kawai M."/>
            <person name="Futagami T."/>
            <person name="Toyoda A."/>
            <person name="Takaki Y."/>
            <person name="Nishi S."/>
            <person name="Hori S."/>
            <person name="Arai W."/>
            <person name="Tsubouchi T."/>
            <person name="Morono Y."/>
            <person name="Uchiyama I."/>
            <person name="Ito T."/>
            <person name="Fujiyama A."/>
            <person name="Inagaki F."/>
            <person name="Takami H."/>
        </authorList>
    </citation>
    <scope>NUCLEOTIDE SEQUENCE</scope>
    <source>
        <strain evidence="2">Expedition CK06-06</strain>
    </source>
</reference>
<accession>X0V187</accession>
<name>X0V187_9ZZZZ</name>
<organism evidence="2">
    <name type="scientific">marine sediment metagenome</name>
    <dbReference type="NCBI Taxonomy" id="412755"/>
    <lineage>
        <taxon>unclassified sequences</taxon>
        <taxon>metagenomes</taxon>
        <taxon>ecological metagenomes</taxon>
    </lineage>
</organism>
<dbReference type="CDD" id="cd18872">
    <property type="entry name" value="NUDIX_eIF-2B"/>
    <property type="match status" value="1"/>
</dbReference>
<dbReference type="PANTHER" id="PTHR43736:SF1">
    <property type="entry name" value="DIHYDRONEOPTERIN TRIPHOSPHATE DIPHOSPHATASE"/>
    <property type="match status" value="1"/>
</dbReference>
<protein>
    <recommendedName>
        <fullName evidence="1">Nudix hydrolase domain-containing protein</fullName>
    </recommendedName>
</protein>
<dbReference type="AlphaFoldDB" id="X0V187"/>
<gene>
    <name evidence="2" type="ORF">S01H1_19459</name>
</gene>
<dbReference type="PANTHER" id="PTHR43736">
    <property type="entry name" value="ADP-RIBOSE PYROPHOSPHATASE"/>
    <property type="match status" value="1"/>
</dbReference>
<dbReference type="SUPFAM" id="SSF55811">
    <property type="entry name" value="Nudix"/>
    <property type="match status" value="1"/>
</dbReference>
<proteinExistence type="predicted"/>
<dbReference type="InterPro" id="IPR015797">
    <property type="entry name" value="NUDIX_hydrolase-like_dom_sf"/>
</dbReference>
<comment type="caution">
    <text evidence="2">The sequence shown here is derived from an EMBL/GenBank/DDBJ whole genome shotgun (WGS) entry which is preliminary data.</text>
</comment>
<dbReference type="InterPro" id="IPR000086">
    <property type="entry name" value="NUDIX_hydrolase_dom"/>
</dbReference>
<dbReference type="Gene3D" id="3.90.79.10">
    <property type="entry name" value="Nucleoside Triphosphate Pyrophosphohydrolase"/>
    <property type="match status" value="1"/>
</dbReference>
<dbReference type="PROSITE" id="PS51462">
    <property type="entry name" value="NUDIX"/>
    <property type="match status" value="1"/>
</dbReference>
<dbReference type="EMBL" id="BARS01010513">
    <property type="protein sequence ID" value="GAF94410.1"/>
    <property type="molecule type" value="Genomic_DNA"/>
</dbReference>
<feature type="domain" description="Nudix hydrolase" evidence="1">
    <location>
        <begin position="1"/>
        <end position="142"/>
    </location>
</feature>
<dbReference type="Pfam" id="PF00293">
    <property type="entry name" value="NUDIX"/>
    <property type="match status" value="1"/>
</dbReference>
<evidence type="ECO:0000313" key="2">
    <source>
        <dbReference type="EMBL" id="GAF94410.1"/>
    </source>
</evidence>
<evidence type="ECO:0000259" key="1">
    <source>
        <dbReference type="PROSITE" id="PS51462"/>
    </source>
</evidence>